<dbReference type="Gene3D" id="1.20.1540.10">
    <property type="entry name" value="Rhomboid-like"/>
    <property type="match status" value="1"/>
</dbReference>
<dbReference type="SUPFAM" id="SSF47473">
    <property type="entry name" value="EF-hand"/>
    <property type="match status" value="1"/>
</dbReference>
<evidence type="ECO:0000256" key="11">
    <source>
        <dbReference type="ARBA" id="ARBA00023136"/>
    </source>
</evidence>
<dbReference type="PROSITE" id="PS00018">
    <property type="entry name" value="EF_HAND_1"/>
    <property type="match status" value="1"/>
</dbReference>
<keyword evidence="11 12" id="KW-0472">Membrane</keyword>
<dbReference type="Pfam" id="PF01694">
    <property type="entry name" value="Rhomboid"/>
    <property type="match status" value="1"/>
</dbReference>
<dbReference type="InterPro" id="IPR011992">
    <property type="entry name" value="EF-hand-dom_pair"/>
</dbReference>
<reference evidence="14" key="1">
    <citation type="journal article" date="2020" name="Ecol. Evol.">
        <title>Genome structure and content of the rice root-knot nematode (Meloidogyne graminicola).</title>
        <authorList>
            <person name="Phan N.T."/>
            <person name="Danchin E.G.J."/>
            <person name="Klopp C."/>
            <person name="Perfus-Barbeoch L."/>
            <person name="Kozlowski D.K."/>
            <person name="Koutsovoulos G.D."/>
            <person name="Lopez-Roques C."/>
            <person name="Bouchez O."/>
            <person name="Zahm M."/>
            <person name="Besnard G."/>
            <person name="Bellafiore S."/>
        </authorList>
    </citation>
    <scope>NUCLEOTIDE SEQUENCE</scope>
    <source>
        <strain evidence="14">VN-18</strain>
    </source>
</reference>
<keyword evidence="9" id="KW-0106">Calcium</keyword>
<name>A0A8S9ZRK3_9BILA</name>
<feature type="non-terminal residue" evidence="14">
    <location>
        <position position="360"/>
    </location>
</feature>
<accession>A0A8S9ZRK3</accession>
<dbReference type="AlphaFoldDB" id="A0A8S9ZRK3"/>
<dbReference type="InterPro" id="IPR035952">
    <property type="entry name" value="Rhomboid-like_sf"/>
</dbReference>
<dbReference type="InterPro" id="IPR002048">
    <property type="entry name" value="EF_hand_dom"/>
</dbReference>
<keyword evidence="15" id="KW-1185">Reference proteome</keyword>
<evidence type="ECO:0000256" key="12">
    <source>
        <dbReference type="SAM" id="Phobius"/>
    </source>
</evidence>
<sequence length="360" mass="42464">FILFYFFLLFKFDTDNDGYIPAEEFKYSLRTSAIAFGLNHEQANDLIENIDSNKDNFISFPEFTFLMARAKHMRLRSIMLYAARSVLPKGQQTEKIRYLLEYNCFPPPLFMVLISLLQVGLYLYKYCPYNNRFMPAKCAPVKSPLILNPCKKEEIWRYLSYMFVHVGFIHLLNNLVVQFLLGIPLELVHKFWRIGCLYFIGVICGALLFFVFDREIYLAGASGGVYALLSAHIANIIINWNEMEFNWIRASIFGIFISSDIGVSIYQRYFSLMPNKEVSYISHIGGFISGLFLGIVLLRNLKKLIWEKYAWWTSLTLFSFFIFFCIVSFFFKLFYFFLKENIKRVEEYKNKKKNNFFSDL</sequence>
<dbReference type="EC" id="3.4.21.105" evidence="4"/>
<keyword evidence="5" id="KW-0645">Protease</keyword>
<evidence type="ECO:0000256" key="2">
    <source>
        <dbReference type="ARBA" id="ARBA00004141"/>
    </source>
</evidence>
<feature type="transmembrane region" description="Helical" evidence="12">
    <location>
        <begin position="247"/>
        <end position="266"/>
    </location>
</feature>
<dbReference type="GO" id="GO:0004252">
    <property type="term" value="F:serine-type endopeptidase activity"/>
    <property type="evidence" value="ECO:0007669"/>
    <property type="project" value="InterPro"/>
</dbReference>
<keyword evidence="10 12" id="KW-1133">Transmembrane helix</keyword>
<evidence type="ECO:0000256" key="6">
    <source>
        <dbReference type="ARBA" id="ARBA00022692"/>
    </source>
</evidence>
<evidence type="ECO:0000313" key="14">
    <source>
        <dbReference type="EMBL" id="KAF7636040.1"/>
    </source>
</evidence>
<dbReference type="GO" id="GO:0006508">
    <property type="term" value="P:proteolysis"/>
    <property type="evidence" value="ECO:0007669"/>
    <property type="project" value="UniProtKB-KW"/>
</dbReference>
<comment type="similarity">
    <text evidence="3">Belongs to the peptidase S54 family.</text>
</comment>
<evidence type="ECO:0000256" key="9">
    <source>
        <dbReference type="ARBA" id="ARBA00022837"/>
    </source>
</evidence>
<evidence type="ECO:0000256" key="10">
    <source>
        <dbReference type="ARBA" id="ARBA00022989"/>
    </source>
</evidence>
<feature type="transmembrane region" description="Helical" evidence="12">
    <location>
        <begin position="105"/>
        <end position="124"/>
    </location>
</feature>
<dbReference type="CDD" id="cd00051">
    <property type="entry name" value="EFh"/>
    <property type="match status" value="1"/>
</dbReference>
<dbReference type="PANTHER" id="PTHR45840:SF9">
    <property type="entry name" value="INACTIVE RHOMBOID-RELATED PROTEIN 2"/>
    <property type="match status" value="1"/>
</dbReference>
<proteinExistence type="inferred from homology"/>
<comment type="catalytic activity">
    <reaction evidence="1">
        <text>Cleaves type-1 transmembrane domains using a catalytic dyad composed of serine and histidine that are contributed by different transmembrane domains.</text>
        <dbReference type="EC" id="3.4.21.105"/>
    </reaction>
</comment>
<dbReference type="EMBL" id="JABEBT010000034">
    <property type="protein sequence ID" value="KAF7636040.1"/>
    <property type="molecule type" value="Genomic_DNA"/>
</dbReference>
<dbReference type="SMART" id="SM00054">
    <property type="entry name" value="EFh"/>
    <property type="match status" value="2"/>
</dbReference>
<dbReference type="Pfam" id="PF13499">
    <property type="entry name" value="EF-hand_7"/>
    <property type="match status" value="1"/>
</dbReference>
<evidence type="ECO:0000256" key="8">
    <source>
        <dbReference type="ARBA" id="ARBA00022825"/>
    </source>
</evidence>
<dbReference type="OrthoDB" id="418595at2759"/>
<dbReference type="InterPro" id="IPR022764">
    <property type="entry name" value="Peptidase_S54_rhomboid_dom"/>
</dbReference>
<dbReference type="PROSITE" id="PS50222">
    <property type="entry name" value="EF_HAND_2"/>
    <property type="match status" value="2"/>
</dbReference>
<feature type="transmembrane region" description="Helical" evidence="12">
    <location>
        <begin position="191"/>
        <end position="212"/>
    </location>
</feature>
<feature type="transmembrane region" description="Helical" evidence="12">
    <location>
        <begin position="224"/>
        <end position="241"/>
    </location>
</feature>
<dbReference type="FunFam" id="1.20.1540.10:FF:000007">
    <property type="entry name" value="Rhomboid like 2"/>
    <property type="match status" value="1"/>
</dbReference>
<feature type="transmembrane region" description="Helical" evidence="12">
    <location>
        <begin position="310"/>
        <end position="338"/>
    </location>
</feature>
<dbReference type="InterPro" id="IPR051739">
    <property type="entry name" value="Rhomboid_IM_Serine_Proteases"/>
</dbReference>
<keyword evidence="8" id="KW-0720">Serine protease</keyword>
<feature type="domain" description="EF-hand" evidence="13">
    <location>
        <begin position="11"/>
        <end position="35"/>
    </location>
</feature>
<evidence type="ECO:0000256" key="4">
    <source>
        <dbReference type="ARBA" id="ARBA00013039"/>
    </source>
</evidence>
<dbReference type="Proteomes" id="UP000605970">
    <property type="component" value="Unassembled WGS sequence"/>
</dbReference>
<keyword evidence="6 12" id="KW-0812">Transmembrane</keyword>
<dbReference type="PANTHER" id="PTHR45840">
    <property type="entry name" value="RHOMBOID-RELATED PROTEIN"/>
    <property type="match status" value="1"/>
</dbReference>
<evidence type="ECO:0000256" key="1">
    <source>
        <dbReference type="ARBA" id="ARBA00000156"/>
    </source>
</evidence>
<organism evidence="14 15">
    <name type="scientific">Meloidogyne graminicola</name>
    <dbReference type="NCBI Taxonomy" id="189291"/>
    <lineage>
        <taxon>Eukaryota</taxon>
        <taxon>Metazoa</taxon>
        <taxon>Ecdysozoa</taxon>
        <taxon>Nematoda</taxon>
        <taxon>Chromadorea</taxon>
        <taxon>Rhabditida</taxon>
        <taxon>Tylenchina</taxon>
        <taxon>Tylenchomorpha</taxon>
        <taxon>Tylenchoidea</taxon>
        <taxon>Meloidogynidae</taxon>
        <taxon>Meloidogyninae</taxon>
        <taxon>Meloidogyne</taxon>
    </lineage>
</organism>
<evidence type="ECO:0000256" key="5">
    <source>
        <dbReference type="ARBA" id="ARBA00022670"/>
    </source>
</evidence>
<dbReference type="InterPro" id="IPR018247">
    <property type="entry name" value="EF_Hand_1_Ca_BS"/>
</dbReference>
<evidence type="ECO:0000259" key="13">
    <source>
        <dbReference type="PROSITE" id="PS50222"/>
    </source>
</evidence>
<evidence type="ECO:0000313" key="15">
    <source>
        <dbReference type="Proteomes" id="UP000605970"/>
    </source>
</evidence>
<comment type="caution">
    <text evidence="14">The sequence shown here is derived from an EMBL/GenBank/DDBJ whole genome shotgun (WGS) entry which is preliminary data.</text>
</comment>
<comment type="subcellular location">
    <subcellularLocation>
        <location evidence="2">Membrane</location>
        <topology evidence="2">Multi-pass membrane protein</topology>
    </subcellularLocation>
</comment>
<feature type="transmembrane region" description="Helical" evidence="12">
    <location>
        <begin position="161"/>
        <end position="185"/>
    </location>
</feature>
<protein>
    <recommendedName>
        <fullName evidence="4">rhomboid protease</fullName>
        <ecNumber evidence="4">3.4.21.105</ecNumber>
    </recommendedName>
</protein>
<dbReference type="GO" id="GO:0005509">
    <property type="term" value="F:calcium ion binding"/>
    <property type="evidence" value="ECO:0007669"/>
    <property type="project" value="InterPro"/>
</dbReference>
<feature type="domain" description="EF-hand" evidence="13">
    <location>
        <begin position="38"/>
        <end position="73"/>
    </location>
</feature>
<feature type="transmembrane region" description="Helical" evidence="12">
    <location>
        <begin position="278"/>
        <end position="298"/>
    </location>
</feature>
<evidence type="ECO:0000256" key="7">
    <source>
        <dbReference type="ARBA" id="ARBA00022801"/>
    </source>
</evidence>
<dbReference type="GO" id="GO:0016020">
    <property type="term" value="C:membrane"/>
    <property type="evidence" value="ECO:0007669"/>
    <property type="project" value="UniProtKB-SubCell"/>
</dbReference>
<keyword evidence="7" id="KW-0378">Hydrolase</keyword>
<dbReference type="Gene3D" id="1.10.238.10">
    <property type="entry name" value="EF-hand"/>
    <property type="match status" value="1"/>
</dbReference>
<evidence type="ECO:0000256" key="3">
    <source>
        <dbReference type="ARBA" id="ARBA00009045"/>
    </source>
</evidence>
<gene>
    <name evidence="14" type="ORF">Mgra_00004489</name>
</gene>
<dbReference type="SUPFAM" id="SSF144091">
    <property type="entry name" value="Rhomboid-like"/>
    <property type="match status" value="1"/>
</dbReference>